<evidence type="ECO:0000256" key="4">
    <source>
        <dbReference type="ARBA" id="ARBA00021815"/>
    </source>
</evidence>
<gene>
    <name evidence="12" type="ORF">BSP0115_LOCUS7928</name>
</gene>
<evidence type="ECO:0000256" key="8">
    <source>
        <dbReference type="ARBA" id="ARBA00023273"/>
    </source>
</evidence>
<dbReference type="InterPro" id="IPR023379">
    <property type="entry name" value="BART_dom"/>
</dbReference>
<dbReference type="EMBL" id="HBFS01011473">
    <property type="protein sequence ID" value="CAD8914675.1"/>
    <property type="molecule type" value="Transcribed_RNA"/>
</dbReference>
<dbReference type="AlphaFoldDB" id="A0A7S1CBD1"/>
<evidence type="ECO:0000256" key="5">
    <source>
        <dbReference type="ARBA" id="ARBA00022490"/>
    </source>
</evidence>
<keyword evidence="6" id="KW-0175">Coiled coil</keyword>
<feature type="domain" description="BART" evidence="11">
    <location>
        <begin position="29"/>
        <end position="135"/>
    </location>
</feature>
<comment type="subcellular location">
    <subcellularLocation>
        <location evidence="1">Cell projection</location>
        <location evidence="1">Cilium</location>
    </subcellularLocation>
    <subcellularLocation>
        <location evidence="2">Cytoplasm</location>
    </subcellularLocation>
</comment>
<evidence type="ECO:0000256" key="1">
    <source>
        <dbReference type="ARBA" id="ARBA00004138"/>
    </source>
</evidence>
<evidence type="ECO:0000256" key="6">
    <source>
        <dbReference type="ARBA" id="ARBA00023054"/>
    </source>
</evidence>
<feature type="region of interest" description="Disordered" evidence="10">
    <location>
        <begin position="139"/>
        <end position="168"/>
    </location>
</feature>
<dbReference type="GO" id="GO:0005930">
    <property type="term" value="C:axoneme"/>
    <property type="evidence" value="ECO:0007669"/>
    <property type="project" value="TreeGrafter"/>
</dbReference>
<dbReference type="PANTHER" id="PTHR21532:SF0">
    <property type="entry name" value="CILIA- AND FLAGELLA-ASSOCIATED PROTEIN 36"/>
    <property type="match status" value="1"/>
</dbReference>
<dbReference type="GO" id="GO:0097546">
    <property type="term" value="C:ciliary base"/>
    <property type="evidence" value="ECO:0007669"/>
    <property type="project" value="TreeGrafter"/>
</dbReference>
<accession>A0A7S1CBD1</accession>
<evidence type="ECO:0000256" key="2">
    <source>
        <dbReference type="ARBA" id="ARBA00004496"/>
    </source>
</evidence>
<dbReference type="Gene3D" id="1.20.1520.10">
    <property type="entry name" value="ADP-ribosylation factor-like 2-binding protein, domain"/>
    <property type="match status" value="1"/>
</dbReference>
<feature type="compositionally biased region" description="Acidic residues" evidence="10">
    <location>
        <begin position="158"/>
        <end position="168"/>
    </location>
</feature>
<proteinExistence type="inferred from homology"/>
<evidence type="ECO:0000256" key="7">
    <source>
        <dbReference type="ARBA" id="ARBA00023069"/>
    </source>
</evidence>
<dbReference type="InterPro" id="IPR042541">
    <property type="entry name" value="BART_sf"/>
</dbReference>
<dbReference type="InterPro" id="IPR038888">
    <property type="entry name" value="CFAP36"/>
</dbReference>
<evidence type="ECO:0000256" key="10">
    <source>
        <dbReference type="SAM" id="MobiDB-lite"/>
    </source>
</evidence>
<comment type="similarity">
    <text evidence="3">Belongs to the CFAP36 family.</text>
</comment>
<protein>
    <recommendedName>
        <fullName evidence="4">Cilia- and flagella-associated protein 36</fullName>
    </recommendedName>
    <alternativeName>
        <fullName evidence="9">Coiled-coil domain-containing protein 104</fullName>
    </alternativeName>
</protein>
<organism evidence="12">
    <name type="scientific">Bicosoecida sp. CB-2014</name>
    <dbReference type="NCBI Taxonomy" id="1486930"/>
    <lineage>
        <taxon>Eukaryota</taxon>
        <taxon>Sar</taxon>
        <taxon>Stramenopiles</taxon>
        <taxon>Bigyra</taxon>
        <taxon>Opalozoa</taxon>
        <taxon>Bicosoecida</taxon>
    </lineage>
</organism>
<sequence length="168" mass="18426">MASEGKHGGGASGRPKGGAIDFVDMEEHLTREASYSEEAREFIARHAYKFADATEDEHTLEQYACYQEYQSLYEDKIMTYLEAHGVAPAAFQRQCKDALRGPSEKDGGHREFIEVLLSAMEFPRFHRLMVTTAAMLPRARNGSDTSDEGADAPGGGDGSDDADEVDAK</sequence>
<reference evidence="12" key="1">
    <citation type="submission" date="2021-01" db="EMBL/GenBank/DDBJ databases">
        <authorList>
            <person name="Corre E."/>
            <person name="Pelletier E."/>
            <person name="Niang G."/>
            <person name="Scheremetjew M."/>
            <person name="Finn R."/>
            <person name="Kale V."/>
            <person name="Holt S."/>
            <person name="Cochrane G."/>
            <person name="Meng A."/>
            <person name="Brown T."/>
            <person name="Cohen L."/>
        </authorList>
    </citation>
    <scope>NUCLEOTIDE SEQUENCE</scope>
    <source>
        <strain evidence="12">Ms1</strain>
    </source>
</reference>
<evidence type="ECO:0000313" key="12">
    <source>
        <dbReference type="EMBL" id="CAD8914675.1"/>
    </source>
</evidence>
<dbReference type="Pfam" id="PF11527">
    <property type="entry name" value="ARL2_Bind_BART"/>
    <property type="match status" value="1"/>
</dbReference>
<evidence type="ECO:0000259" key="11">
    <source>
        <dbReference type="Pfam" id="PF11527"/>
    </source>
</evidence>
<keyword evidence="7" id="KW-0969">Cilium</keyword>
<name>A0A7S1CBD1_9STRA</name>
<evidence type="ECO:0000256" key="3">
    <source>
        <dbReference type="ARBA" id="ARBA00007460"/>
    </source>
</evidence>
<dbReference type="PANTHER" id="PTHR21532">
    <property type="entry name" value="PHOSPHODIESTERASE HL"/>
    <property type="match status" value="1"/>
</dbReference>
<evidence type="ECO:0000256" key="9">
    <source>
        <dbReference type="ARBA" id="ARBA00031593"/>
    </source>
</evidence>
<keyword evidence="5" id="KW-0963">Cytoplasm</keyword>
<keyword evidence="8" id="KW-0966">Cell projection</keyword>